<dbReference type="InterPro" id="IPR022793">
    <property type="entry name" value="Rrn10"/>
</dbReference>
<dbReference type="PANTHER" id="PTHR28054">
    <property type="entry name" value="RNA POLYMERASE I-SPECIFIC TRANSCRIPTION INITIATION FACTOR RRN10"/>
    <property type="match status" value="1"/>
</dbReference>
<evidence type="ECO:0000313" key="2">
    <source>
        <dbReference type="EMBL" id="KAK3677725.1"/>
    </source>
</evidence>
<sequence>MSPPQDGLRKQTTLYDAVAGRVGYEGFLTEQQSSKYRDTTSSTLVPIPPEEALFRRKDAPARYAEDDVYEADRHLQPDQKLPDSDLLKAVHAYVADFYKANPDSPNSLDERSMDETALLAIGILLEEASAMSLGKTGDLALVEAPSELNTNRTYYSGGRLQRKIITSHRTGRSSMPGSATVKKEAIEDD</sequence>
<comment type="caution">
    <text evidence="2">The sequence shown here is derived from an EMBL/GenBank/DDBJ whole genome shotgun (WGS) entry which is preliminary data.</text>
</comment>
<evidence type="ECO:0000313" key="3">
    <source>
        <dbReference type="Proteomes" id="UP001274830"/>
    </source>
</evidence>
<accession>A0AAE0WT98</accession>
<name>A0AAE0WT98_9PEZI</name>
<dbReference type="AlphaFoldDB" id="A0AAE0WT98"/>
<proteinExistence type="predicted"/>
<dbReference type="EMBL" id="JAUTXT010000006">
    <property type="protein sequence ID" value="KAK3677725.1"/>
    <property type="molecule type" value="Genomic_DNA"/>
</dbReference>
<dbReference type="GO" id="GO:0006360">
    <property type="term" value="P:transcription by RNA polymerase I"/>
    <property type="evidence" value="ECO:0007669"/>
    <property type="project" value="InterPro"/>
</dbReference>
<organism evidence="2 3">
    <name type="scientific">Recurvomyces mirabilis</name>
    <dbReference type="NCBI Taxonomy" id="574656"/>
    <lineage>
        <taxon>Eukaryota</taxon>
        <taxon>Fungi</taxon>
        <taxon>Dikarya</taxon>
        <taxon>Ascomycota</taxon>
        <taxon>Pezizomycotina</taxon>
        <taxon>Dothideomycetes</taxon>
        <taxon>Dothideomycetidae</taxon>
        <taxon>Mycosphaerellales</taxon>
        <taxon>Teratosphaeriaceae</taxon>
        <taxon>Recurvomyces</taxon>
    </lineage>
</organism>
<gene>
    <name evidence="2" type="ORF">LTR78_002575</name>
</gene>
<evidence type="ECO:0000256" key="1">
    <source>
        <dbReference type="SAM" id="MobiDB-lite"/>
    </source>
</evidence>
<feature type="region of interest" description="Disordered" evidence="1">
    <location>
        <begin position="168"/>
        <end position="189"/>
    </location>
</feature>
<dbReference type="PANTHER" id="PTHR28054:SF1">
    <property type="entry name" value="RNA POLYMERASE I-SPECIFIC TRANSCRIPTION INITIATION FACTOR RRN10"/>
    <property type="match status" value="1"/>
</dbReference>
<keyword evidence="3" id="KW-1185">Reference proteome</keyword>
<reference evidence="2" key="1">
    <citation type="submission" date="2023-07" db="EMBL/GenBank/DDBJ databases">
        <title>Black Yeasts Isolated from many extreme environments.</title>
        <authorList>
            <person name="Coleine C."/>
            <person name="Stajich J.E."/>
            <person name="Selbmann L."/>
        </authorList>
    </citation>
    <scope>NUCLEOTIDE SEQUENCE</scope>
    <source>
        <strain evidence="2">CCFEE 5485</strain>
    </source>
</reference>
<dbReference type="Proteomes" id="UP001274830">
    <property type="component" value="Unassembled WGS sequence"/>
</dbReference>
<protein>
    <submittedName>
        <fullName evidence="2">Uncharacterized protein</fullName>
    </submittedName>
</protein>